<organism evidence="1 2">
    <name type="scientific">Candidatus Sulfuritelmatomonas gaucii</name>
    <dbReference type="NCBI Taxonomy" id="2043161"/>
    <lineage>
        <taxon>Bacteria</taxon>
        <taxon>Pseudomonadati</taxon>
        <taxon>Acidobacteriota</taxon>
        <taxon>Terriglobia</taxon>
        <taxon>Terriglobales</taxon>
        <taxon>Acidobacteriaceae</taxon>
        <taxon>Candidatus Sulfuritelmatomonas</taxon>
    </lineage>
</organism>
<dbReference type="EMBL" id="OKRB01000007">
    <property type="protein sequence ID" value="SPE17579.1"/>
    <property type="molecule type" value="Genomic_DNA"/>
</dbReference>
<evidence type="ECO:0000313" key="2">
    <source>
        <dbReference type="Proteomes" id="UP000239735"/>
    </source>
</evidence>
<proteinExistence type="predicted"/>
<accession>A0A2N9L2X4</accession>
<gene>
    <name evidence="1" type="ORF">SBA5_1040014</name>
</gene>
<reference evidence="2" key="1">
    <citation type="submission" date="2018-02" db="EMBL/GenBank/DDBJ databases">
        <authorList>
            <person name="Hausmann B."/>
        </authorList>
    </citation>
    <scope>NUCLEOTIDE SEQUENCE [LARGE SCALE GENOMIC DNA]</scope>
    <source>
        <strain evidence="2">Peat soil MAG SbA5</strain>
    </source>
</reference>
<protein>
    <submittedName>
        <fullName evidence="1">Uncharacterized protein</fullName>
    </submittedName>
</protein>
<dbReference type="AlphaFoldDB" id="A0A2N9L2X4"/>
<evidence type="ECO:0000313" key="1">
    <source>
        <dbReference type="EMBL" id="SPE17579.1"/>
    </source>
</evidence>
<sequence length="148" mass="16491">MKRKVPGLAETARDARPEIPDGVFLVRVDGARFHWHARKPFYVLRLSVIEPLAVAGQPIVGRLYCTQKAMWKLGWFLRDFLYDPEFLAHEEVDEKALPGLRGVVKISHTVINGISLVNLDGFAPASQWEELSTAPVSSASRSNHAEAS</sequence>
<dbReference type="Proteomes" id="UP000239735">
    <property type="component" value="Unassembled WGS sequence"/>
</dbReference>
<name>A0A2N9L2X4_9BACT</name>
<dbReference type="OrthoDB" id="124745at2"/>